<feature type="domain" description="FAD-binding" evidence="5">
    <location>
        <begin position="36"/>
        <end position="380"/>
    </location>
</feature>
<keyword evidence="4" id="KW-0274">FAD</keyword>
<evidence type="ECO:0000256" key="4">
    <source>
        <dbReference type="ARBA" id="ARBA00022827"/>
    </source>
</evidence>
<dbReference type="InterPro" id="IPR036188">
    <property type="entry name" value="FAD/NAD-bd_sf"/>
</dbReference>
<protein>
    <submittedName>
        <fullName evidence="6">FAD-dependent oxidoreductase</fullName>
    </submittedName>
</protein>
<dbReference type="PANTHER" id="PTHR43004">
    <property type="entry name" value="TRK SYSTEM POTASSIUM UPTAKE PROTEIN"/>
    <property type="match status" value="1"/>
</dbReference>
<evidence type="ECO:0000256" key="1">
    <source>
        <dbReference type="ARBA" id="ARBA00001974"/>
    </source>
</evidence>
<comment type="similarity">
    <text evidence="2">Belongs to the PheA/TfdB FAD monooxygenase family.</text>
</comment>
<dbReference type="Proteomes" id="UP001501710">
    <property type="component" value="Unassembled WGS sequence"/>
</dbReference>
<dbReference type="InterPro" id="IPR002938">
    <property type="entry name" value="FAD-bd"/>
</dbReference>
<dbReference type="InterPro" id="IPR050641">
    <property type="entry name" value="RIFMO-like"/>
</dbReference>
<accession>A0ABP8C4S1</accession>
<evidence type="ECO:0000313" key="6">
    <source>
        <dbReference type="EMBL" id="GAA4233669.1"/>
    </source>
</evidence>
<evidence type="ECO:0000313" key="7">
    <source>
        <dbReference type="Proteomes" id="UP001501710"/>
    </source>
</evidence>
<dbReference type="SUPFAM" id="SSF51905">
    <property type="entry name" value="FAD/NAD(P)-binding domain"/>
    <property type="match status" value="1"/>
</dbReference>
<comment type="cofactor">
    <cofactor evidence="1">
        <name>FAD</name>
        <dbReference type="ChEBI" id="CHEBI:57692"/>
    </cofactor>
</comment>
<dbReference type="InterPro" id="IPR036249">
    <property type="entry name" value="Thioredoxin-like_sf"/>
</dbReference>
<dbReference type="RefSeq" id="WP_344898112.1">
    <property type="nucleotide sequence ID" value="NZ_BAABAS010000007.1"/>
</dbReference>
<dbReference type="Gene3D" id="3.30.70.2450">
    <property type="match status" value="1"/>
</dbReference>
<evidence type="ECO:0000256" key="3">
    <source>
        <dbReference type="ARBA" id="ARBA00022630"/>
    </source>
</evidence>
<dbReference type="Gene3D" id="3.50.50.60">
    <property type="entry name" value="FAD/NAD(P)-binding domain"/>
    <property type="match status" value="1"/>
</dbReference>
<name>A0ABP8C4S1_9ACTN</name>
<dbReference type="Pfam" id="PF01494">
    <property type="entry name" value="FAD_binding_3"/>
    <property type="match status" value="1"/>
</dbReference>
<keyword evidence="7" id="KW-1185">Reference proteome</keyword>
<dbReference type="PANTHER" id="PTHR43004:SF19">
    <property type="entry name" value="BINDING MONOOXYGENASE, PUTATIVE (JCVI)-RELATED"/>
    <property type="match status" value="1"/>
</dbReference>
<comment type="caution">
    <text evidence="6">The sequence shown here is derived from an EMBL/GenBank/DDBJ whole genome shotgun (WGS) entry which is preliminary data.</text>
</comment>
<gene>
    <name evidence="6" type="ORF">GCM10022254_36640</name>
</gene>
<proteinExistence type="inferred from homology"/>
<reference evidence="7" key="1">
    <citation type="journal article" date="2019" name="Int. J. Syst. Evol. Microbiol.">
        <title>The Global Catalogue of Microorganisms (GCM) 10K type strain sequencing project: providing services to taxonomists for standard genome sequencing and annotation.</title>
        <authorList>
            <consortium name="The Broad Institute Genomics Platform"/>
            <consortium name="The Broad Institute Genome Sequencing Center for Infectious Disease"/>
            <person name="Wu L."/>
            <person name="Ma J."/>
        </authorList>
    </citation>
    <scope>NUCLEOTIDE SEQUENCE [LARGE SCALE GENOMIC DNA]</scope>
    <source>
        <strain evidence="7">JCM 17440</strain>
    </source>
</reference>
<sequence>MGEQTAPDYGIDFTWVVHETPRPPLGEDGADPSRPDVVVVGAGPTGLTVAAGLARFGVRTVVLESGDTVCRASRASGISDRTFETIDRVAPGRGDLLAARSIPTLGSESFFGERLVLAQSPPKVSGDARFAPNNYLPQWHIEAGLVEEVEASGAAEVRWQHAVTDVAVGPEEVELTVSTPEGPYRLRTPWVVAADGGRSAVRRACGLRMDGLAYDVTFVIVDVKVDGPEPNPPPIRRVWFDPDYLPGGLLLRHMSPDGIWRMDFQFPIGSDLERATEPGAVAALVRAHLEAIGHEADEVRPIWISTYQARALSLDRYRHGRVLFAGDAAHLVPIFGGFGLNSSVDDADNLHWKLALVSKGLAGVELLDTYSDERVAAVRVNLDLVTRAAEFMTPTSPESEELRRAALTLAAEGDALTAGLGRHRPFRPMRYGPSIVCVPGDDAMDGGYAPGERAGRGRLTRADGEVRHLPDLFGGGLTLLVFDHPDAASSLAAAQEIADTAPGPVRLLVVHSADGCEDDSCFYDPGGAVAADYGATGGAVYLIRPDGVVAARWARPGRAELAAVLTGMLAGRAEELTSR</sequence>
<evidence type="ECO:0000256" key="2">
    <source>
        <dbReference type="ARBA" id="ARBA00007801"/>
    </source>
</evidence>
<organism evidence="6 7">
    <name type="scientific">Actinomadura meridiana</name>
    <dbReference type="NCBI Taxonomy" id="559626"/>
    <lineage>
        <taxon>Bacteria</taxon>
        <taxon>Bacillati</taxon>
        <taxon>Actinomycetota</taxon>
        <taxon>Actinomycetes</taxon>
        <taxon>Streptosporangiales</taxon>
        <taxon>Thermomonosporaceae</taxon>
        <taxon>Actinomadura</taxon>
    </lineage>
</organism>
<dbReference type="PRINTS" id="PR00420">
    <property type="entry name" value="RNGMNOXGNASE"/>
</dbReference>
<dbReference type="SUPFAM" id="SSF52833">
    <property type="entry name" value="Thioredoxin-like"/>
    <property type="match status" value="1"/>
</dbReference>
<dbReference type="Gene3D" id="3.40.30.120">
    <property type="match status" value="1"/>
</dbReference>
<dbReference type="EMBL" id="BAABAS010000007">
    <property type="protein sequence ID" value="GAA4233669.1"/>
    <property type="molecule type" value="Genomic_DNA"/>
</dbReference>
<evidence type="ECO:0000259" key="5">
    <source>
        <dbReference type="Pfam" id="PF01494"/>
    </source>
</evidence>
<keyword evidence="3" id="KW-0285">Flavoprotein</keyword>
<dbReference type="NCBIfam" id="NF006002">
    <property type="entry name" value="PRK08132.1"/>
    <property type="match status" value="1"/>
</dbReference>